<evidence type="ECO:0000256" key="6">
    <source>
        <dbReference type="ARBA" id="ARBA00023136"/>
    </source>
</evidence>
<feature type="transmembrane region" description="Helical" evidence="8">
    <location>
        <begin position="57"/>
        <end position="79"/>
    </location>
</feature>
<feature type="transmembrane region" description="Helical" evidence="8">
    <location>
        <begin position="31"/>
        <end position="50"/>
    </location>
</feature>
<dbReference type="InterPro" id="IPR000390">
    <property type="entry name" value="Small_drug/metabolite_transptr"/>
</dbReference>
<dbReference type="Proteomes" id="UP001597055">
    <property type="component" value="Unassembled WGS sequence"/>
</dbReference>
<evidence type="ECO:0000313" key="10">
    <source>
        <dbReference type="Proteomes" id="UP001597055"/>
    </source>
</evidence>
<keyword evidence="2" id="KW-0813">Transport</keyword>
<comment type="similarity">
    <text evidence="7">Belongs to the drug/metabolite transporter (DMT) superfamily. Small multidrug resistance (SMR) (TC 2.A.7.1) family.</text>
</comment>
<comment type="caution">
    <text evidence="9">The sequence shown here is derived from an EMBL/GenBank/DDBJ whole genome shotgun (WGS) entry which is preliminary data.</text>
</comment>
<accession>A0ABW3AH45</accession>
<dbReference type="InterPro" id="IPR045324">
    <property type="entry name" value="Small_multidrug_res"/>
</dbReference>
<feature type="transmembrane region" description="Helical" evidence="8">
    <location>
        <begin position="85"/>
        <end position="103"/>
    </location>
</feature>
<evidence type="ECO:0000256" key="3">
    <source>
        <dbReference type="ARBA" id="ARBA00022475"/>
    </source>
</evidence>
<evidence type="ECO:0000256" key="5">
    <source>
        <dbReference type="ARBA" id="ARBA00022989"/>
    </source>
</evidence>
<dbReference type="EMBL" id="JBHTII010000001">
    <property type="protein sequence ID" value="MFD0790300.1"/>
    <property type="molecule type" value="Genomic_DNA"/>
</dbReference>
<keyword evidence="4 7" id="KW-0812">Transmembrane</keyword>
<dbReference type="SUPFAM" id="SSF103481">
    <property type="entry name" value="Multidrug resistance efflux transporter EmrE"/>
    <property type="match status" value="1"/>
</dbReference>
<keyword evidence="3" id="KW-1003">Cell membrane</keyword>
<protein>
    <submittedName>
        <fullName evidence="9">DMT family transporter</fullName>
    </submittedName>
</protein>
<evidence type="ECO:0000256" key="2">
    <source>
        <dbReference type="ARBA" id="ARBA00022448"/>
    </source>
</evidence>
<dbReference type="PANTHER" id="PTHR30561:SF1">
    <property type="entry name" value="MULTIDRUG TRANSPORTER EMRE"/>
    <property type="match status" value="1"/>
</dbReference>
<dbReference type="PANTHER" id="PTHR30561">
    <property type="entry name" value="SMR FAMILY PROTON-DEPENDENT DRUG EFFLUX TRANSPORTER SUGE"/>
    <property type="match status" value="1"/>
</dbReference>
<sequence length="109" mass="11284">MSWLLLACAIVLEVGATLALRASDGFSKRQWIGPVVVGYIGAFTLLAFSLRAGMPVGVAYGTWAALGVALTAVLAKVIFDEPLTRRMIAGIVLIGAGVLLVELGSTSAH</sequence>
<dbReference type="RefSeq" id="WP_204978063.1">
    <property type="nucleotide sequence ID" value="NZ_JBHTII010000001.1"/>
</dbReference>
<evidence type="ECO:0000256" key="8">
    <source>
        <dbReference type="SAM" id="Phobius"/>
    </source>
</evidence>
<proteinExistence type="inferred from homology"/>
<dbReference type="Gene3D" id="1.10.3730.20">
    <property type="match status" value="1"/>
</dbReference>
<gene>
    <name evidence="9" type="ORF">ACFQ0P_07820</name>
</gene>
<name>A0ABW3AH45_9MICO</name>
<evidence type="ECO:0000256" key="4">
    <source>
        <dbReference type="ARBA" id="ARBA00022692"/>
    </source>
</evidence>
<comment type="subcellular location">
    <subcellularLocation>
        <location evidence="1 7">Cell membrane</location>
        <topology evidence="1 7">Multi-pass membrane protein</topology>
    </subcellularLocation>
</comment>
<keyword evidence="6 8" id="KW-0472">Membrane</keyword>
<evidence type="ECO:0000256" key="1">
    <source>
        <dbReference type="ARBA" id="ARBA00004651"/>
    </source>
</evidence>
<reference evidence="10" key="1">
    <citation type="journal article" date="2019" name="Int. J. Syst. Evol. Microbiol.">
        <title>The Global Catalogue of Microorganisms (GCM) 10K type strain sequencing project: providing services to taxonomists for standard genome sequencing and annotation.</title>
        <authorList>
            <consortium name="The Broad Institute Genomics Platform"/>
            <consortium name="The Broad Institute Genome Sequencing Center for Infectious Disease"/>
            <person name="Wu L."/>
            <person name="Ma J."/>
        </authorList>
    </citation>
    <scope>NUCLEOTIDE SEQUENCE [LARGE SCALE GENOMIC DNA]</scope>
    <source>
        <strain evidence="10">CCUG 54523</strain>
    </source>
</reference>
<dbReference type="InterPro" id="IPR037185">
    <property type="entry name" value="EmrE-like"/>
</dbReference>
<evidence type="ECO:0000313" key="9">
    <source>
        <dbReference type="EMBL" id="MFD0790300.1"/>
    </source>
</evidence>
<organism evidence="9 10">
    <name type="scientific">Microbacterium insulae</name>
    <dbReference type="NCBI Taxonomy" id="483014"/>
    <lineage>
        <taxon>Bacteria</taxon>
        <taxon>Bacillati</taxon>
        <taxon>Actinomycetota</taxon>
        <taxon>Actinomycetes</taxon>
        <taxon>Micrococcales</taxon>
        <taxon>Microbacteriaceae</taxon>
        <taxon>Microbacterium</taxon>
    </lineage>
</organism>
<dbReference type="Pfam" id="PF00893">
    <property type="entry name" value="Multi_Drug_Res"/>
    <property type="match status" value="1"/>
</dbReference>
<keyword evidence="5 8" id="KW-1133">Transmembrane helix</keyword>
<evidence type="ECO:0000256" key="7">
    <source>
        <dbReference type="RuleBase" id="RU003942"/>
    </source>
</evidence>
<keyword evidence="10" id="KW-1185">Reference proteome</keyword>